<accession>A0AAD3TN74</accession>
<dbReference type="Proteomes" id="UP001279734">
    <property type="component" value="Unassembled WGS sequence"/>
</dbReference>
<proteinExistence type="predicted"/>
<keyword evidence="2" id="KW-1185">Reference proteome</keyword>
<name>A0AAD3TN74_NEPGR</name>
<sequence>MLCCFSVASDTCITALGSAGGSFDAYPVDSSFGVGHAASFGVMGSANEIRPLTLICGDPRMGSLALDGVVFLLDFTCLGWLRTAISVQCKSWFQLKFTDSVLWKCVFCGFSSRWHLELEIFEVLRVLCLISLESMLLDVCGVAFCLSSGDVSRLLVGI</sequence>
<comment type="caution">
    <text evidence="1">The sequence shown here is derived from an EMBL/GenBank/DDBJ whole genome shotgun (WGS) entry which is preliminary data.</text>
</comment>
<dbReference type="AlphaFoldDB" id="A0AAD3TN74"/>
<protein>
    <submittedName>
        <fullName evidence="1">Uncharacterized protein</fullName>
    </submittedName>
</protein>
<dbReference type="EMBL" id="BSYO01000122">
    <property type="protein sequence ID" value="GMH32138.1"/>
    <property type="molecule type" value="Genomic_DNA"/>
</dbReference>
<reference evidence="1" key="1">
    <citation type="submission" date="2023-05" db="EMBL/GenBank/DDBJ databases">
        <title>Nepenthes gracilis genome sequencing.</title>
        <authorList>
            <person name="Fukushima K."/>
        </authorList>
    </citation>
    <scope>NUCLEOTIDE SEQUENCE</scope>
    <source>
        <strain evidence="1">SING2019-196</strain>
    </source>
</reference>
<evidence type="ECO:0000313" key="2">
    <source>
        <dbReference type="Proteomes" id="UP001279734"/>
    </source>
</evidence>
<evidence type="ECO:0000313" key="1">
    <source>
        <dbReference type="EMBL" id="GMH32138.1"/>
    </source>
</evidence>
<organism evidence="1 2">
    <name type="scientific">Nepenthes gracilis</name>
    <name type="common">Slender pitcher plant</name>
    <dbReference type="NCBI Taxonomy" id="150966"/>
    <lineage>
        <taxon>Eukaryota</taxon>
        <taxon>Viridiplantae</taxon>
        <taxon>Streptophyta</taxon>
        <taxon>Embryophyta</taxon>
        <taxon>Tracheophyta</taxon>
        <taxon>Spermatophyta</taxon>
        <taxon>Magnoliopsida</taxon>
        <taxon>eudicotyledons</taxon>
        <taxon>Gunneridae</taxon>
        <taxon>Pentapetalae</taxon>
        <taxon>Caryophyllales</taxon>
        <taxon>Nepenthaceae</taxon>
        <taxon>Nepenthes</taxon>
    </lineage>
</organism>
<gene>
    <name evidence="1" type="ORF">Nepgr_033982</name>
</gene>